<dbReference type="GO" id="GO:0003677">
    <property type="term" value="F:DNA binding"/>
    <property type="evidence" value="ECO:0007669"/>
    <property type="project" value="UniProtKB-KW"/>
</dbReference>
<evidence type="ECO:0000256" key="1">
    <source>
        <dbReference type="ARBA" id="ARBA00008798"/>
    </source>
</evidence>
<dbReference type="PROSITE" id="PS00718">
    <property type="entry name" value="SIGMA54_2"/>
    <property type="match status" value="1"/>
</dbReference>
<keyword evidence="4" id="KW-0548">Nucleotidyltransferase</keyword>
<keyword evidence="8" id="KW-0804">Transcription</keyword>
<comment type="similarity">
    <text evidence="1">Belongs to the sigma-54 factor family.</text>
</comment>
<dbReference type="EMBL" id="CP110232">
    <property type="protein sequence ID" value="WEG74065.1"/>
    <property type="molecule type" value="Genomic_DNA"/>
</dbReference>
<dbReference type="InterPro" id="IPR038709">
    <property type="entry name" value="RpoN_core-bd_sf"/>
</dbReference>
<keyword evidence="3" id="KW-0808">Transferase</keyword>
<dbReference type="PROSITE" id="PS50044">
    <property type="entry name" value="SIGMA54_3"/>
    <property type="match status" value="1"/>
</dbReference>
<evidence type="ECO:0000256" key="4">
    <source>
        <dbReference type="ARBA" id="ARBA00022695"/>
    </source>
</evidence>
<protein>
    <submittedName>
        <fullName evidence="11">RNA polymerase factor sigma-54</fullName>
    </submittedName>
</protein>
<dbReference type="GO" id="GO:0016987">
    <property type="term" value="F:sigma factor activity"/>
    <property type="evidence" value="ECO:0007669"/>
    <property type="project" value="UniProtKB-KW"/>
</dbReference>
<reference evidence="11" key="1">
    <citation type="submission" date="2022-10" db="EMBL/GenBank/DDBJ databases">
        <title>Vagococcus sp. isolated from poultry meat.</title>
        <authorList>
            <person name="Johansson P."/>
            <person name="Bjorkroth J."/>
        </authorList>
    </citation>
    <scope>NUCLEOTIDE SEQUENCE</scope>
    <source>
        <strain evidence="11">STAA11</strain>
    </source>
</reference>
<dbReference type="Gene3D" id="1.10.10.60">
    <property type="entry name" value="Homeodomain-like"/>
    <property type="match status" value="1"/>
</dbReference>
<dbReference type="PANTHER" id="PTHR32248">
    <property type="entry name" value="RNA POLYMERASE SIGMA-54 FACTOR"/>
    <property type="match status" value="1"/>
</dbReference>
<keyword evidence="2" id="KW-0240">DNA-directed RNA polymerase</keyword>
<evidence type="ECO:0000259" key="9">
    <source>
        <dbReference type="Pfam" id="PF04552"/>
    </source>
</evidence>
<dbReference type="InterPro" id="IPR007046">
    <property type="entry name" value="RNA_pol_sigma_54_core-bd"/>
</dbReference>
<dbReference type="PRINTS" id="PR00045">
    <property type="entry name" value="SIGMA54FCT"/>
</dbReference>
<accession>A0AAF0CW15</accession>
<keyword evidence="7" id="KW-0238">DNA-binding</keyword>
<keyword evidence="6" id="KW-0731">Sigma factor</keyword>
<dbReference type="PIRSF" id="PIRSF000774">
    <property type="entry name" value="RpoN"/>
    <property type="match status" value="1"/>
</dbReference>
<dbReference type="PANTHER" id="PTHR32248:SF4">
    <property type="entry name" value="RNA POLYMERASE SIGMA-54 FACTOR"/>
    <property type="match status" value="1"/>
</dbReference>
<organism evidence="11 12">
    <name type="scientific">Vagococcus intermedius</name>
    <dbReference type="NCBI Taxonomy" id="2991418"/>
    <lineage>
        <taxon>Bacteria</taxon>
        <taxon>Bacillati</taxon>
        <taxon>Bacillota</taxon>
        <taxon>Bacilli</taxon>
        <taxon>Lactobacillales</taxon>
        <taxon>Enterococcaceae</taxon>
        <taxon>Vagococcus</taxon>
    </lineage>
</organism>
<evidence type="ECO:0000256" key="3">
    <source>
        <dbReference type="ARBA" id="ARBA00022679"/>
    </source>
</evidence>
<dbReference type="Gene3D" id="1.10.10.1330">
    <property type="entry name" value="RNA polymerase sigma-54 factor, core-binding domain"/>
    <property type="match status" value="1"/>
</dbReference>
<gene>
    <name evidence="11" type="primary">rpoN</name>
    <name evidence="11" type="ORF">OL234_03975</name>
</gene>
<evidence type="ECO:0000256" key="5">
    <source>
        <dbReference type="ARBA" id="ARBA00023015"/>
    </source>
</evidence>
<evidence type="ECO:0000256" key="7">
    <source>
        <dbReference type="ARBA" id="ARBA00023125"/>
    </source>
</evidence>
<dbReference type="Proteomes" id="UP001179647">
    <property type="component" value="Chromosome"/>
</dbReference>
<dbReference type="GO" id="GO:0006352">
    <property type="term" value="P:DNA-templated transcription initiation"/>
    <property type="evidence" value="ECO:0007669"/>
    <property type="project" value="InterPro"/>
</dbReference>
<dbReference type="PROSITE" id="PS00717">
    <property type="entry name" value="SIGMA54_1"/>
    <property type="match status" value="1"/>
</dbReference>
<dbReference type="InterPro" id="IPR000394">
    <property type="entry name" value="RNA_pol_sigma_54"/>
</dbReference>
<feature type="domain" description="RNA polymerase sigma factor 54 DNA-binding" evidence="9">
    <location>
        <begin position="281"/>
        <end position="440"/>
    </location>
</feature>
<dbReference type="NCBIfam" id="TIGR02395">
    <property type="entry name" value="rpoN_sigma"/>
    <property type="match status" value="1"/>
</dbReference>
<feature type="domain" description="RNA polymerase sigma factor 54 core-binding" evidence="10">
    <location>
        <begin position="82"/>
        <end position="267"/>
    </location>
</feature>
<name>A0AAF0CW15_9ENTE</name>
<keyword evidence="12" id="KW-1185">Reference proteome</keyword>
<dbReference type="Pfam" id="PF04963">
    <property type="entry name" value="Sigma54_CBD"/>
    <property type="match status" value="1"/>
</dbReference>
<dbReference type="KEGG" id="vie:OL234_03975"/>
<evidence type="ECO:0000313" key="11">
    <source>
        <dbReference type="EMBL" id="WEG74065.1"/>
    </source>
</evidence>
<keyword evidence="5" id="KW-0805">Transcription regulation</keyword>
<dbReference type="InterPro" id="IPR007634">
    <property type="entry name" value="RNA_pol_sigma_54_DNA-bd"/>
</dbReference>
<evidence type="ECO:0000256" key="8">
    <source>
        <dbReference type="ARBA" id="ARBA00023163"/>
    </source>
</evidence>
<evidence type="ECO:0000313" key="12">
    <source>
        <dbReference type="Proteomes" id="UP001179647"/>
    </source>
</evidence>
<dbReference type="RefSeq" id="WP_275469864.1">
    <property type="nucleotide sequence ID" value="NZ_CP110232.1"/>
</dbReference>
<dbReference type="Pfam" id="PF04552">
    <property type="entry name" value="Sigma54_DBD"/>
    <property type="match status" value="1"/>
</dbReference>
<dbReference type="Pfam" id="PF00309">
    <property type="entry name" value="Sigma54_AID"/>
    <property type="match status" value="1"/>
</dbReference>
<evidence type="ECO:0000256" key="6">
    <source>
        <dbReference type="ARBA" id="ARBA00023082"/>
    </source>
</evidence>
<sequence length="442" mass="50550">MKLNQGFTQQQTQVQKMAMTQQLQQSIQILQFNTDELQIFIQNKALENPLLEVNVSTDYMLSNSSAVFNTYDSKEDTNYLNQIPNNGTSLFESLLDQIHLNYRDTYLRQLIIYLTEYIDVNGYLTVTLEEAMTQTGASYIQLLDALTLLQQLDPAGVGARDLQECLLLQIERDDLAPDLAYLIVEETFEEFANRKWKEIAKRYDISLGMVQEVHDYVQLLRPTPGTVFGEISDQYIRPDLVVKISKDDLTVLSTKSGAPSIIFQQAYFNKMSQVEDQDVAAYLKEKKAEFDWIQKSIIQRGDTILRVGKEIVTRQKDFFLKPERPLNPMTLREIAETLEVHESTVSRTVNGKYLETSFGVFELRTFFSTALVQSGGEDDVSASTVQAKIKQVIAQENKQKPLSDQKIVELLASEKVDISRRTVAKYRDILGIPSSSKRKRFD</sequence>
<dbReference type="GO" id="GO:0000428">
    <property type="term" value="C:DNA-directed RNA polymerase complex"/>
    <property type="evidence" value="ECO:0007669"/>
    <property type="project" value="UniProtKB-KW"/>
</dbReference>
<evidence type="ECO:0000256" key="2">
    <source>
        <dbReference type="ARBA" id="ARBA00022478"/>
    </source>
</evidence>
<dbReference type="GO" id="GO:0016779">
    <property type="term" value="F:nucleotidyltransferase activity"/>
    <property type="evidence" value="ECO:0007669"/>
    <property type="project" value="UniProtKB-KW"/>
</dbReference>
<evidence type="ECO:0000259" key="10">
    <source>
        <dbReference type="Pfam" id="PF04963"/>
    </source>
</evidence>
<dbReference type="GO" id="GO:0001216">
    <property type="term" value="F:DNA-binding transcription activator activity"/>
    <property type="evidence" value="ECO:0007669"/>
    <property type="project" value="InterPro"/>
</dbReference>
<proteinExistence type="inferred from homology"/>
<dbReference type="AlphaFoldDB" id="A0AAF0CW15"/>